<evidence type="ECO:0000313" key="1">
    <source>
        <dbReference type="EMBL" id="MFC5893586.1"/>
    </source>
</evidence>
<sequence length="115" mass="12325">MSNGETSRFVRLHIELVMEVTDAGLLTAAALDHVAADPSLPDGGRRQAQEAVREDPAEALAHLVDPSDLVTTVPGTTLAQASWSCEERSDDDLDAAWDADEWDLASDAVPVEEEV</sequence>
<proteinExistence type="predicted"/>
<dbReference type="Proteomes" id="UP001596241">
    <property type="component" value="Unassembled WGS sequence"/>
</dbReference>
<organism evidence="1 2">
    <name type="scientific">Streptomyces ramulosus</name>
    <dbReference type="NCBI Taxonomy" id="47762"/>
    <lineage>
        <taxon>Bacteria</taxon>
        <taxon>Bacillati</taxon>
        <taxon>Actinomycetota</taxon>
        <taxon>Actinomycetes</taxon>
        <taxon>Kitasatosporales</taxon>
        <taxon>Streptomycetaceae</taxon>
        <taxon>Streptomyces</taxon>
    </lineage>
</organism>
<evidence type="ECO:0000313" key="2">
    <source>
        <dbReference type="Proteomes" id="UP001596241"/>
    </source>
</evidence>
<accession>A0ABW1FJH8</accession>
<reference evidence="2" key="1">
    <citation type="journal article" date="2019" name="Int. J. Syst. Evol. Microbiol.">
        <title>The Global Catalogue of Microorganisms (GCM) 10K type strain sequencing project: providing services to taxonomists for standard genome sequencing and annotation.</title>
        <authorList>
            <consortium name="The Broad Institute Genomics Platform"/>
            <consortium name="The Broad Institute Genome Sequencing Center for Infectious Disease"/>
            <person name="Wu L."/>
            <person name="Ma J."/>
        </authorList>
    </citation>
    <scope>NUCLEOTIDE SEQUENCE [LARGE SCALE GENOMIC DNA]</scope>
    <source>
        <strain evidence="2">CGMCC 1.15809</strain>
    </source>
</reference>
<protein>
    <submittedName>
        <fullName evidence="1">Uncharacterized protein</fullName>
    </submittedName>
</protein>
<dbReference type="RefSeq" id="WP_345089926.1">
    <property type="nucleotide sequence ID" value="NZ_BAAAWG010000017.1"/>
</dbReference>
<name>A0ABW1FJH8_9ACTN</name>
<comment type="caution">
    <text evidence="1">The sequence shown here is derived from an EMBL/GenBank/DDBJ whole genome shotgun (WGS) entry which is preliminary data.</text>
</comment>
<gene>
    <name evidence="1" type="ORF">ACFP3M_12225</name>
</gene>
<keyword evidence="2" id="KW-1185">Reference proteome</keyword>
<dbReference type="EMBL" id="JBHSPW010000004">
    <property type="protein sequence ID" value="MFC5893586.1"/>
    <property type="molecule type" value="Genomic_DNA"/>
</dbReference>